<feature type="transmembrane region" description="Helical" evidence="2">
    <location>
        <begin position="6"/>
        <end position="29"/>
    </location>
</feature>
<dbReference type="Proteomes" id="UP000292564">
    <property type="component" value="Unassembled WGS sequence"/>
</dbReference>
<comment type="caution">
    <text evidence="3">The sequence shown here is derived from an EMBL/GenBank/DDBJ whole genome shotgun (WGS) entry which is preliminary data.</text>
</comment>
<proteinExistence type="predicted"/>
<dbReference type="AlphaFoldDB" id="A0A4Q7ZUN3"/>
<accession>A0A4Q7ZUN3</accession>
<keyword evidence="4" id="KW-1185">Reference proteome</keyword>
<keyword evidence="2" id="KW-1133">Transmembrane helix</keyword>
<evidence type="ECO:0000256" key="1">
    <source>
        <dbReference type="SAM" id="MobiDB-lite"/>
    </source>
</evidence>
<feature type="region of interest" description="Disordered" evidence="1">
    <location>
        <begin position="53"/>
        <end position="100"/>
    </location>
</feature>
<evidence type="ECO:0000313" key="3">
    <source>
        <dbReference type="EMBL" id="RZU54295.1"/>
    </source>
</evidence>
<name>A0A4Q7ZUN3_9ACTN</name>
<keyword evidence="2" id="KW-0472">Membrane</keyword>
<evidence type="ECO:0000256" key="2">
    <source>
        <dbReference type="SAM" id="Phobius"/>
    </source>
</evidence>
<protein>
    <submittedName>
        <fullName evidence="3">Uncharacterized protein</fullName>
    </submittedName>
</protein>
<keyword evidence="2" id="KW-0812">Transmembrane</keyword>
<feature type="compositionally biased region" description="Polar residues" evidence="1">
    <location>
        <begin position="68"/>
        <end position="85"/>
    </location>
</feature>
<reference evidence="3 4" key="1">
    <citation type="submission" date="2019-02" db="EMBL/GenBank/DDBJ databases">
        <title>Sequencing the genomes of 1000 actinobacteria strains.</title>
        <authorList>
            <person name="Klenk H.-P."/>
        </authorList>
    </citation>
    <scope>NUCLEOTIDE SEQUENCE [LARGE SCALE GENOMIC DNA]</scope>
    <source>
        <strain evidence="3 4">DSM 45162</strain>
    </source>
</reference>
<dbReference type="EMBL" id="SHKY01000001">
    <property type="protein sequence ID" value="RZU54295.1"/>
    <property type="molecule type" value="Genomic_DNA"/>
</dbReference>
<gene>
    <name evidence="3" type="ORF">EV385_6244</name>
</gene>
<evidence type="ECO:0000313" key="4">
    <source>
        <dbReference type="Proteomes" id="UP000292564"/>
    </source>
</evidence>
<sequence>MSNIPWWTWTAPLWPTLIMMIFVLTAGWLQGRKTGHYPTLRESVQALRALNPFPAVERIPPGSDRPATDSQQQTDHPVPENSSTSPHEHSADSQADLTSR</sequence>
<organism evidence="3 4">
    <name type="scientific">Krasilnikovia cinnamomea</name>
    <dbReference type="NCBI Taxonomy" id="349313"/>
    <lineage>
        <taxon>Bacteria</taxon>
        <taxon>Bacillati</taxon>
        <taxon>Actinomycetota</taxon>
        <taxon>Actinomycetes</taxon>
        <taxon>Micromonosporales</taxon>
        <taxon>Micromonosporaceae</taxon>
        <taxon>Krasilnikovia</taxon>
    </lineage>
</organism>